<feature type="compositionally biased region" description="Polar residues" evidence="1">
    <location>
        <begin position="202"/>
        <end position="216"/>
    </location>
</feature>
<dbReference type="AlphaFoldDB" id="A0A8J4LZA3"/>
<comment type="caution">
    <text evidence="2">The sequence shown here is derived from an EMBL/GenBank/DDBJ whole genome shotgun (WGS) entry which is preliminary data.</text>
</comment>
<reference evidence="2" key="1">
    <citation type="journal article" date="2021" name="Proc. Natl. Acad. Sci. U.S.A.">
        <title>Three genomes in the algal genus Volvox reveal the fate of a haploid sex-determining region after a transition to homothallism.</title>
        <authorList>
            <person name="Yamamoto K."/>
            <person name="Hamaji T."/>
            <person name="Kawai-Toyooka H."/>
            <person name="Matsuzaki R."/>
            <person name="Takahashi F."/>
            <person name="Nishimura Y."/>
            <person name="Kawachi M."/>
            <person name="Noguchi H."/>
            <person name="Minakuchi Y."/>
            <person name="Umen J.G."/>
            <person name="Toyoda A."/>
            <person name="Nozaki H."/>
        </authorList>
    </citation>
    <scope>NUCLEOTIDE SEQUENCE</scope>
    <source>
        <strain evidence="2">NIES-3785</strain>
    </source>
</reference>
<name>A0A8J4LZA3_9CHLO</name>
<feature type="non-terminal residue" evidence="2">
    <location>
        <position position="1"/>
    </location>
</feature>
<dbReference type="EMBL" id="BNCQ01000074">
    <property type="protein sequence ID" value="GIM16111.1"/>
    <property type="molecule type" value="Genomic_DNA"/>
</dbReference>
<dbReference type="Proteomes" id="UP000722791">
    <property type="component" value="Unassembled WGS sequence"/>
</dbReference>
<evidence type="ECO:0000256" key="1">
    <source>
        <dbReference type="SAM" id="MobiDB-lite"/>
    </source>
</evidence>
<accession>A0A8J4LZA3</accession>
<feature type="region of interest" description="Disordered" evidence="1">
    <location>
        <begin position="189"/>
        <end position="216"/>
    </location>
</feature>
<protein>
    <submittedName>
        <fullName evidence="2">Uncharacterized protein</fullName>
    </submittedName>
</protein>
<proteinExistence type="predicted"/>
<evidence type="ECO:0000313" key="2">
    <source>
        <dbReference type="EMBL" id="GIM16111.1"/>
    </source>
</evidence>
<feature type="compositionally biased region" description="Low complexity" evidence="1">
    <location>
        <begin position="65"/>
        <end position="76"/>
    </location>
</feature>
<feature type="non-terminal residue" evidence="2">
    <location>
        <position position="216"/>
    </location>
</feature>
<sequence>PRGSPSCINTTRETIPEAIRDKGDARRINLRRAARSQTCATDECKGGIIPGQCGQPSPRLHQQHHQQQQQYHRQQQLLPGSIPESGSHQLPESCQVRGQLRRRQEEPAGPSSGGLLDAIRDSNVTAPPPPYEGPGRTQACWTNVPNDELGRDQVDRTEGDDVHLWFTAADGSSVRAPLRRVIKPTHTDSPVRICAKGGGGDSVQSRTTSNSNGNDN</sequence>
<feature type="region of interest" description="Disordered" evidence="1">
    <location>
        <begin position="32"/>
        <end position="150"/>
    </location>
</feature>
<gene>
    <name evidence="2" type="ORF">Vretimale_18757</name>
</gene>
<evidence type="ECO:0000313" key="3">
    <source>
        <dbReference type="Proteomes" id="UP000722791"/>
    </source>
</evidence>
<organism evidence="2 3">
    <name type="scientific">Volvox reticuliferus</name>
    <dbReference type="NCBI Taxonomy" id="1737510"/>
    <lineage>
        <taxon>Eukaryota</taxon>
        <taxon>Viridiplantae</taxon>
        <taxon>Chlorophyta</taxon>
        <taxon>core chlorophytes</taxon>
        <taxon>Chlorophyceae</taxon>
        <taxon>CS clade</taxon>
        <taxon>Chlamydomonadales</taxon>
        <taxon>Volvocaceae</taxon>
        <taxon>Volvox</taxon>
    </lineage>
</organism>